<dbReference type="EMBL" id="CM044705">
    <property type="protein sequence ID" value="KAI5664761.1"/>
    <property type="molecule type" value="Genomic_DNA"/>
</dbReference>
<reference evidence="2" key="1">
    <citation type="journal article" date="2023" name="Nat. Plants">
        <title>Single-cell RNA sequencing provides a high-resolution roadmap for understanding the multicellular compartmentation of specialized metabolism.</title>
        <authorList>
            <person name="Sun S."/>
            <person name="Shen X."/>
            <person name="Li Y."/>
            <person name="Li Y."/>
            <person name="Wang S."/>
            <person name="Li R."/>
            <person name="Zhang H."/>
            <person name="Shen G."/>
            <person name="Guo B."/>
            <person name="Wei J."/>
            <person name="Xu J."/>
            <person name="St-Pierre B."/>
            <person name="Chen S."/>
            <person name="Sun C."/>
        </authorList>
    </citation>
    <scope>NUCLEOTIDE SEQUENCE [LARGE SCALE GENOMIC DNA]</scope>
</reference>
<dbReference type="Proteomes" id="UP001060085">
    <property type="component" value="Linkage Group LG05"/>
</dbReference>
<proteinExistence type="predicted"/>
<sequence length="280" mass="31464">MNGANKSHTILSRSVLSDVSTPAPASKDVSVGRDGTRKAKVFPATCYPVPACFLSLHSVLFYILPKTQSICYGLFAKVQSIEVLTLTASGARELRSYLTITSLKQTKEKAERGKSYLLQQESSFLQFPSERLSEITRREEQDESLRLASEPKAKQLSISLLKSKPVPLSTKPHARCQEGQPAQTIGDRVPKGEREHEQTVGSKEVREKTKRSEKVWRQRRQQQRKRGIRAGWERKEQYIAKLPGSGRVGPPGIKDQPAHSTTMRPSPVIHHRDKMAKEIK</sequence>
<evidence type="ECO:0000313" key="1">
    <source>
        <dbReference type="EMBL" id="KAI5664761.1"/>
    </source>
</evidence>
<keyword evidence="2" id="KW-1185">Reference proteome</keyword>
<accession>A0ACC0AW43</accession>
<name>A0ACC0AW43_CATRO</name>
<gene>
    <name evidence="1" type="ORF">M9H77_24084</name>
</gene>
<organism evidence="1 2">
    <name type="scientific">Catharanthus roseus</name>
    <name type="common">Madagascar periwinkle</name>
    <name type="synonym">Vinca rosea</name>
    <dbReference type="NCBI Taxonomy" id="4058"/>
    <lineage>
        <taxon>Eukaryota</taxon>
        <taxon>Viridiplantae</taxon>
        <taxon>Streptophyta</taxon>
        <taxon>Embryophyta</taxon>
        <taxon>Tracheophyta</taxon>
        <taxon>Spermatophyta</taxon>
        <taxon>Magnoliopsida</taxon>
        <taxon>eudicotyledons</taxon>
        <taxon>Gunneridae</taxon>
        <taxon>Pentapetalae</taxon>
        <taxon>asterids</taxon>
        <taxon>lamiids</taxon>
        <taxon>Gentianales</taxon>
        <taxon>Apocynaceae</taxon>
        <taxon>Rauvolfioideae</taxon>
        <taxon>Vinceae</taxon>
        <taxon>Catharanthinae</taxon>
        <taxon>Catharanthus</taxon>
    </lineage>
</organism>
<evidence type="ECO:0000313" key="2">
    <source>
        <dbReference type="Proteomes" id="UP001060085"/>
    </source>
</evidence>
<protein>
    <submittedName>
        <fullName evidence="1">Uncharacterized protein</fullName>
    </submittedName>
</protein>
<comment type="caution">
    <text evidence="1">The sequence shown here is derived from an EMBL/GenBank/DDBJ whole genome shotgun (WGS) entry which is preliminary data.</text>
</comment>